<comment type="caution">
    <text evidence="3">The sequence shown here is derived from an EMBL/GenBank/DDBJ whole genome shotgun (WGS) entry which is preliminary data.</text>
</comment>
<accession>A0AA39GFM0</accession>
<keyword evidence="2" id="KW-0812">Transmembrane</keyword>
<feature type="region of interest" description="Disordered" evidence="1">
    <location>
        <begin position="300"/>
        <end position="354"/>
    </location>
</feature>
<organism evidence="3 4">
    <name type="scientific">Sarocladium strictum</name>
    <name type="common">Black bundle disease fungus</name>
    <name type="synonym">Acremonium strictum</name>
    <dbReference type="NCBI Taxonomy" id="5046"/>
    <lineage>
        <taxon>Eukaryota</taxon>
        <taxon>Fungi</taxon>
        <taxon>Dikarya</taxon>
        <taxon>Ascomycota</taxon>
        <taxon>Pezizomycotina</taxon>
        <taxon>Sordariomycetes</taxon>
        <taxon>Hypocreomycetidae</taxon>
        <taxon>Hypocreales</taxon>
        <taxon>Sarocladiaceae</taxon>
        <taxon>Sarocladium</taxon>
    </lineage>
</organism>
<feature type="transmembrane region" description="Helical" evidence="2">
    <location>
        <begin position="48"/>
        <end position="67"/>
    </location>
</feature>
<feature type="transmembrane region" description="Helical" evidence="2">
    <location>
        <begin position="237"/>
        <end position="255"/>
    </location>
</feature>
<evidence type="ECO:0000313" key="4">
    <source>
        <dbReference type="Proteomes" id="UP001175261"/>
    </source>
</evidence>
<dbReference type="EMBL" id="JAPDFR010000005">
    <property type="protein sequence ID" value="KAK0386453.1"/>
    <property type="molecule type" value="Genomic_DNA"/>
</dbReference>
<feature type="transmembrane region" description="Helical" evidence="2">
    <location>
        <begin position="145"/>
        <end position="166"/>
    </location>
</feature>
<keyword evidence="4" id="KW-1185">Reference proteome</keyword>
<evidence type="ECO:0000256" key="2">
    <source>
        <dbReference type="SAM" id="Phobius"/>
    </source>
</evidence>
<protein>
    <submittedName>
        <fullName evidence="3">Uncharacterized protein</fullName>
    </submittedName>
</protein>
<keyword evidence="2" id="KW-1133">Transmembrane helix</keyword>
<evidence type="ECO:0000313" key="3">
    <source>
        <dbReference type="EMBL" id="KAK0386453.1"/>
    </source>
</evidence>
<keyword evidence="2" id="KW-0472">Membrane</keyword>
<feature type="transmembrane region" description="Helical" evidence="2">
    <location>
        <begin position="270"/>
        <end position="293"/>
    </location>
</feature>
<evidence type="ECO:0000256" key="1">
    <source>
        <dbReference type="SAM" id="MobiDB-lite"/>
    </source>
</evidence>
<dbReference type="AlphaFoldDB" id="A0AA39GFM0"/>
<name>A0AA39GFM0_SARSR</name>
<sequence>MSGIVAGTGIEPVYYELSWSILSTICLANILFGGLVIGITSFSPVATVPIVTSAAGAVANGLCYYAFYNDSYGAHNRAVASVFADVGWLVRRLLPPCPKRDSVFFSFPCRSSDQTPVSSQVQEAGFSFYSYIILNRVLRDTKKKIFILVFWLLILGITAARVIIAIQRAKLIIRGDDDLQPLINHLHIVYFVLIALVECFSAYFLLRTFATAKRMSHKAALGTGLFRHLMRSTEVRLALLAVLGTLRAITYSFQMNAQSASDVASQIDRFAYTMECLFPIIMFIDILASKLAFNNQGYEYSSRSRRNPQGGTLHRYEDGGYASNKNGHIVTVQGGASKTMRRTSSEEQIVDRSSAITPSDIGLEAMDPRRIGVSRTVEVEVHNVSQK</sequence>
<dbReference type="Proteomes" id="UP001175261">
    <property type="component" value="Unassembled WGS sequence"/>
</dbReference>
<gene>
    <name evidence="3" type="ORF">NLU13_6289</name>
</gene>
<reference evidence="3" key="1">
    <citation type="submission" date="2022-10" db="EMBL/GenBank/DDBJ databases">
        <title>Determination and structural analysis of whole genome sequence of Sarocladium strictum F4-1.</title>
        <authorList>
            <person name="Hu L."/>
            <person name="Jiang Y."/>
        </authorList>
    </citation>
    <scope>NUCLEOTIDE SEQUENCE</scope>
    <source>
        <strain evidence="3">F4-1</strain>
    </source>
</reference>
<feature type="transmembrane region" description="Helical" evidence="2">
    <location>
        <begin position="21"/>
        <end position="42"/>
    </location>
</feature>
<feature type="transmembrane region" description="Helical" evidence="2">
    <location>
        <begin position="186"/>
        <end position="206"/>
    </location>
</feature>
<proteinExistence type="predicted"/>